<evidence type="ECO:0000313" key="1">
    <source>
        <dbReference type="EMBL" id="QDU40302.1"/>
    </source>
</evidence>
<accession>A0A517ZCX0</accession>
<dbReference type="EMBL" id="CP036275">
    <property type="protein sequence ID" value="QDU40302.1"/>
    <property type="molecule type" value="Genomic_DNA"/>
</dbReference>
<proteinExistence type="predicted"/>
<gene>
    <name evidence="1" type="ORF">Mal4_46580</name>
</gene>
<reference evidence="1 2" key="1">
    <citation type="submission" date="2019-02" db="EMBL/GenBank/DDBJ databases">
        <title>Deep-cultivation of Planctomycetes and their phenomic and genomic characterization uncovers novel biology.</title>
        <authorList>
            <person name="Wiegand S."/>
            <person name="Jogler M."/>
            <person name="Boedeker C."/>
            <person name="Pinto D."/>
            <person name="Vollmers J."/>
            <person name="Rivas-Marin E."/>
            <person name="Kohn T."/>
            <person name="Peeters S.H."/>
            <person name="Heuer A."/>
            <person name="Rast P."/>
            <person name="Oberbeckmann S."/>
            <person name="Bunk B."/>
            <person name="Jeske O."/>
            <person name="Meyerdierks A."/>
            <person name="Storesund J.E."/>
            <person name="Kallscheuer N."/>
            <person name="Luecker S."/>
            <person name="Lage O.M."/>
            <person name="Pohl T."/>
            <person name="Merkel B.J."/>
            <person name="Hornburger P."/>
            <person name="Mueller R.-W."/>
            <person name="Bruemmer F."/>
            <person name="Labrenz M."/>
            <person name="Spormann A.M."/>
            <person name="Op den Camp H."/>
            <person name="Overmann J."/>
            <person name="Amann R."/>
            <person name="Jetten M.S.M."/>
            <person name="Mascher T."/>
            <person name="Medema M.H."/>
            <person name="Devos D.P."/>
            <person name="Kaster A.-K."/>
            <person name="Ovreas L."/>
            <person name="Rohde M."/>
            <person name="Galperin M.Y."/>
            <person name="Jogler C."/>
        </authorList>
    </citation>
    <scope>NUCLEOTIDE SEQUENCE [LARGE SCALE GENOMIC DNA]</scope>
    <source>
        <strain evidence="1 2">Mal4</strain>
    </source>
</reference>
<organism evidence="1 2">
    <name type="scientific">Maioricimonas rarisocia</name>
    <dbReference type="NCBI Taxonomy" id="2528026"/>
    <lineage>
        <taxon>Bacteria</taxon>
        <taxon>Pseudomonadati</taxon>
        <taxon>Planctomycetota</taxon>
        <taxon>Planctomycetia</taxon>
        <taxon>Planctomycetales</taxon>
        <taxon>Planctomycetaceae</taxon>
        <taxon>Maioricimonas</taxon>
    </lineage>
</organism>
<dbReference type="Proteomes" id="UP000320496">
    <property type="component" value="Chromosome"/>
</dbReference>
<dbReference type="AlphaFoldDB" id="A0A517ZCX0"/>
<dbReference type="KEGG" id="mri:Mal4_46580"/>
<dbReference type="RefSeq" id="WP_145371526.1">
    <property type="nucleotide sequence ID" value="NZ_CP036275.1"/>
</dbReference>
<name>A0A517ZCX0_9PLAN</name>
<evidence type="ECO:0000313" key="2">
    <source>
        <dbReference type="Proteomes" id="UP000320496"/>
    </source>
</evidence>
<keyword evidence="2" id="KW-1185">Reference proteome</keyword>
<sequence>MQFREAIAIITGGRRESLRPAALAVGSAGTRIVVCPPDVDAGSSPVAAAIDALVRLLAASTTSIGPAQPAPRAADHR</sequence>
<protein>
    <submittedName>
        <fullName evidence="1">Uncharacterized protein</fullName>
    </submittedName>
</protein>